<sequence>MSSQPPPHLDTDDQAQRQLIAERVLKRVRLSKAKRALQTRLRLAGFKASHGWQDVSFEKIEPQLLGTLKQRQAESSPTPIDLSRWTTPDHRLPSYHSESESTHTFSLRTTPQMNSGTFNAPSSSQPRSQVQPPSYPHTPEQIIRSKWTMARIPSQTHSNTTPEDDELRDQTTAAEMMLFLATGSPSPDHDRSPPLPNTDVTMLSFSHNFEHNLKNLS</sequence>
<dbReference type="Pfam" id="PF08528">
    <property type="entry name" value="Whi5"/>
    <property type="match status" value="1"/>
</dbReference>
<comment type="similarity">
    <text evidence="3">Belongs to the WHI5/NRM1 family.</text>
</comment>
<dbReference type="PANTHER" id="PTHR40468:SF1">
    <property type="entry name" value="TOPOISOMERASE I DAMAGE AFFECTED PROTEIN 11"/>
    <property type="match status" value="1"/>
</dbReference>
<keyword evidence="7" id="KW-0804">Transcription</keyword>
<evidence type="ECO:0000256" key="8">
    <source>
        <dbReference type="ARBA" id="ARBA00023242"/>
    </source>
</evidence>
<evidence type="ECO:0000256" key="9">
    <source>
        <dbReference type="SAM" id="MobiDB-lite"/>
    </source>
</evidence>
<feature type="compositionally biased region" description="Polar residues" evidence="9">
    <location>
        <begin position="102"/>
        <end position="120"/>
    </location>
</feature>
<keyword evidence="5" id="KW-0678">Repressor</keyword>
<dbReference type="VEuPathDB" id="FungiDB:PSHT_11802"/>
<dbReference type="EMBL" id="PKSL01000029">
    <property type="protein sequence ID" value="POW12757.1"/>
    <property type="molecule type" value="Genomic_DNA"/>
</dbReference>
<dbReference type="GO" id="GO:0005634">
    <property type="term" value="C:nucleus"/>
    <property type="evidence" value="ECO:0007669"/>
    <property type="project" value="UniProtKB-SubCell"/>
</dbReference>
<keyword evidence="8" id="KW-0539">Nucleus</keyword>
<evidence type="ECO:0000256" key="4">
    <source>
        <dbReference type="ARBA" id="ARBA00022490"/>
    </source>
</evidence>
<comment type="subcellular location">
    <subcellularLocation>
        <location evidence="2">Cytoplasm</location>
    </subcellularLocation>
    <subcellularLocation>
        <location evidence="1">Nucleus</location>
    </subcellularLocation>
</comment>
<keyword evidence="6" id="KW-0805">Transcription regulation</keyword>
<evidence type="ECO:0000256" key="3">
    <source>
        <dbReference type="ARBA" id="ARBA00006922"/>
    </source>
</evidence>
<comment type="caution">
    <text evidence="10">The sequence shown here is derived from an EMBL/GenBank/DDBJ whole genome shotgun (WGS) entry which is preliminary data.</text>
</comment>
<dbReference type="GO" id="GO:0005737">
    <property type="term" value="C:cytoplasm"/>
    <property type="evidence" value="ECO:0007669"/>
    <property type="project" value="UniProtKB-SubCell"/>
</dbReference>
<feature type="compositionally biased region" description="Basic and acidic residues" evidence="9">
    <location>
        <begin position="87"/>
        <end position="101"/>
    </location>
</feature>
<proteinExistence type="inferred from homology"/>
<name>A0A2S4VTH3_9BASI</name>
<dbReference type="PANTHER" id="PTHR40468">
    <property type="entry name" value="YALI0A15257P"/>
    <property type="match status" value="1"/>
</dbReference>
<reference evidence="10" key="1">
    <citation type="submission" date="2017-12" db="EMBL/GenBank/DDBJ databases">
        <title>Gene loss provides genomic basis for host adaptation in cereal stripe rust fungi.</title>
        <authorList>
            <person name="Xia C."/>
        </authorList>
    </citation>
    <scope>NUCLEOTIDE SEQUENCE [LARGE SCALE GENOMIC DNA]</scope>
    <source>
        <strain evidence="10">93-210</strain>
    </source>
</reference>
<evidence type="ECO:0000313" key="11">
    <source>
        <dbReference type="Proteomes" id="UP000239156"/>
    </source>
</evidence>
<keyword evidence="4" id="KW-0963">Cytoplasm</keyword>
<feature type="region of interest" description="Disordered" evidence="9">
    <location>
        <begin position="68"/>
        <end position="139"/>
    </location>
</feature>
<gene>
    <name evidence="10" type="ORF">PSTT_04413</name>
</gene>
<accession>A0A2S4VTH3</accession>
<evidence type="ECO:0000256" key="7">
    <source>
        <dbReference type="ARBA" id="ARBA00023163"/>
    </source>
</evidence>
<dbReference type="AlphaFoldDB" id="A0A2S4VTH3"/>
<evidence type="ECO:0000313" key="10">
    <source>
        <dbReference type="EMBL" id="POW12757.1"/>
    </source>
</evidence>
<evidence type="ECO:0000256" key="1">
    <source>
        <dbReference type="ARBA" id="ARBA00004123"/>
    </source>
</evidence>
<evidence type="ECO:0000256" key="5">
    <source>
        <dbReference type="ARBA" id="ARBA00022491"/>
    </source>
</evidence>
<dbReference type="Proteomes" id="UP000239156">
    <property type="component" value="Unassembled WGS sequence"/>
</dbReference>
<evidence type="ECO:0000256" key="6">
    <source>
        <dbReference type="ARBA" id="ARBA00023015"/>
    </source>
</evidence>
<evidence type="ECO:0000256" key="2">
    <source>
        <dbReference type="ARBA" id="ARBA00004496"/>
    </source>
</evidence>
<protein>
    <submittedName>
        <fullName evidence="10">Uncharacterized protein</fullName>
    </submittedName>
</protein>
<keyword evidence="11" id="KW-1185">Reference proteome</keyword>
<feature type="compositionally biased region" description="Polar residues" evidence="9">
    <location>
        <begin position="69"/>
        <end position="78"/>
    </location>
</feature>
<organism evidence="10 11">
    <name type="scientific">Puccinia striiformis</name>
    <dbReference type="NCBI Taxonomy" id="27350"/>
    <lineage>
        <taxon>Eukaryota</taxon>
        <taxon>Fungi</taxon>
        <taxon>Dikarya</taxon>
        <taxon>Basidiomycota</taxon>
        <taxon>Pucciniomycotina</taxon>
        <taxon>Pucciniomycetes</taxon>
        <taxon>Pucciniales</taxon>
        <taxon>Pucciniaceae</taxon>
        <taxon>Puccinia</taxon>
    </lineage>
</organism>
<feature type="compositionally biased region" description="Low complexity" evidence="9">
    <location>
        <begin position="121"/>
        <end position="132"/>
    </location>
</feature>
<dbReference type="VEuPathDB" id="FungiDB:PSTT_04413"/>
<dbReference type="InterPro" id="IPR013734">
    <property type="entry name" value="TF_Nrm1/Whi5"/>
</dbReference>